<gene>
    <name evidence="2" type="ORF">NDU88_000897</name>
</gene>
<proteinExistence type="predicted"/>
<protein>
    <submittedName>
        <fullName evidence="2">Uncharacterized protein</fullName>
    </submittedName>
</protein>
<reference evidence="2" key="1">
    <citation type="journal article" date="2022" name="bioRxiv">
        <title>Sequencing and chromosome-scale assembly of the giantPleurodeles waltlgenome.</title>
        <authorList>
            <person name="Brown T."/>
            <person name="Elewa A."/>
            <person name="Iarovenko S."/>
            <person name="Subramanian E."/>
            <person name="Araus A.J."/>
            <person name="Petzold A."/>
            <person name="Susuki M."/>
            <person name="Suzuki K.-i.T."/>
            <person name="Hayashi T."/>
            <person name="Toyoda A."/>
            <person name="Oliveira C."/>
            <person name="Osipova E."/>
            <person name="Leigh N.D."/>
            <person name="Simon A."/>
            <person name="Yun M.H."/>
        </authorList>
    </citation>
    <scope>NUCLEOTIDE SEQUENCE</scope>
    <source>
        <strain evidence="2">20211129_DDA</strain>
        <tissue evidence="2">Liver</tissue>
    </source>
</reference>
<dbReference type="AlphaFoldDB" id="A0AAV7V8F4"/>
<evidence type="ECO:0000313" key="2">
    <source>
        <dbReference type="EMBL" id="KAJ1197035.1"/>
    </source>
</evidence>
<dbReference type="EMBL" id="JANPWB010000003">
    <property type="protein sequence ID" value="KAJ1197035.1"/>
    <property type="molecule type" value="Genomic_DNA"/>
</dbReference>
<comment type="caution">
    <text evidence="2">The sequence shown here is derived from an EMBL/GenBank/DDBJ whole genome shotgun (WGS) entry which is preliminary data.</text>
</comment>
<feature type="coiled-coil region" evidence="1">
    <location>
        <begin position="47"/>
        <end position="74"/>
    </location>
</feature>
<evidence type="ECO:0000313" key="3">
    <source>
        <dbReference type="Proteomes" id="UP001066276"/>
    </source>
</evidence>
<dbReference type="Proteomes" id="UP001066276">
    <property type="component" value="Chromosome 2_1"/>
</dbReference>
<organism evidence="2 3">
    <name type="scientific">Pleurodeles waltl</name>
    <name type="common">Iberian ribbed newt</name>
    <dbReference type="NCBI Taxonomy" id="8319"/>
    <lineage>
        <taxon>Eukaryota</taxon>
        <taxon>Metazoa</taxon>
        <taxon>Chordata</taxon>
        <taxon>Craniata</taxon>
        <taxon>Vertebrata</taxon>
        <taxon>Euteleostomi</taxon>
        <taxon>Amphibia</taxon>
        <taxon>Batrachia</taxon>
        <taxon>Caudata</taxon>
        <taxon>Salamandroidea</taxon>
        <taxon>Salamandridae</taxon>
        <taxon>Pleurodelinae</taxon>
        <taxon>Pleurodeles</taxon>
    </lineage>
</organism>
<accession>A0AAV7V8F4</accession>
<name>A0AAV7V8F4_PLEWA</name>
<evidence type="ECO:0000256" key="1">
    <source>
        <dbReference type="SAM" id="Coils"/>
    </source>
</evidence>
<keyword evidence="3" id="KW-1185">Reference proteome</keyword>
<keyword evidence="1" id="KW-0175">Coiled coil</keyword>
<sequence>MEHSQITMEARFDSLVTELSFLQDDQGKLANKVADGETAVAALQPTAVDYQTAIQNLCDQVRHLENRVDDLEGSSWRTNIPIHALPEGIEGSDTLTYVEHLLKTFTPETELSPFYPLERAY</sequence>